<dbReference type="AlphaFoldDB" id="A0A5B0P669"/>
<name>A0A5B0P669_PUCGR</name>
<evidence type="ECO:0000313" key="4">
    <source>
        <dbReference type="Proteomes" id="UP000324748"/>
    </source>
</evidence>
<evidence type="ECO:0000313" key="3">
    <source>
        <dbReference type="EMBL" id="KAA1131960.1"/>
    </source>
</evidence>
<accession>A0A5B0P669</accession>
<protein>
    <submittedName>
        <fullName evidence="2">Uncharacterized protein</fullName>
    </submittedName>
</protein>
<keyword evidence="4" id="KW-1185">Reference proteome</keyword>
<dbReference type="EMBL" id="VSWC01000067">
    <property type="protein sequence ID" value="KAA1096476.1"/>
    <property type="molecule type" value="Genomic_DNA"/>
</dbReference>
<dbReference type="EMBL" id="VDEP01000102">
    <property type="protein sequence ID" value="KAA1131960.1"/>
    <property type="molecule type" value="Genomic_DNA"/>
</dbReference>
<comment type="caution">
    <text evidence="2">The sequence shown here is derived from an EMBL/GenBank/DDBJ whole genome shotgun (WGS) entry which is preliminary data.</text>
</comment>
<gene>
    <name evidence="2" type="ORF">PGT21_017981</name>
    <name evidence="3" type="ORF">PGTUg99_034664</name>
</gene>
<evidence type="ECO:0000313" key="2">
    <source>
        <dbReference type="EMBL" id="KAA1096476.1"/>
    </source>
</evidence>
<reference evidence="4 5" key="1">
    <citation type="submission" date="2019-05" db="EMBL/GenBank/DDBJ databases">
        <title>Emergence of the Ug99 lineage of the wheat stem rust pathogen through somatic hybridization.</title>
        <authorList>
            <person name="Li F."/>
            <person name="Upadhyaya N.M."/>
            <person name="Sperschneider J."/>
            <person name="Matny O."/>
            <person name="Nguyen-Phuc H."/>
            <person name="Mago R."/>
            <person name="Raley C."/>
            <person name="Miller M.E."/>
            <person name="Silverstein K.A.T."/>
            <person name="Henningsen E."/>
            <person name="Hirsch C.D."/>
            <person name="Visser B."/>
            <person name="Pretorius Z.A."/>
            <person name="Steffenson B.J."/>
            <person name="Schwessinger B."/>
            <person name="Dodds P.N."/>
            <person name="Figueroa M."/>
        </authorList>
    </citation>
    <scope>NUCLEOTIDE SEQUENCE [LARGE SCALE GENOMIC DNA]</scope>
    <source>
        <strain evidence="2">21-0</strain>
        <strain evidence="3 5">Ug99</strain>
    </source>
</reference>
<feature type="region of interest" description="Disordered" evidence="1">
    <location>
        <begin position="1"/>
        <end position="88"/>
    </location>
</feature>
<evidence type="ECO:0000256" key="1">
    <source>
        <dbReference type="SAM" id="MobiDB-lite"/>
    </source>
</evidence>
<feature type="compositionally biased region" description="Polar residues" evidence="1">
    <location>
        <begin position="59"/>
        <end position="87"/>
    </location>
</feature>
<evidence type="ECO:0000313" key="5">
    <source>
        <dbReference type="Proteomes" id="UP000325313"/>
    </source>
</evidence>
<dbReference type="Proteomes" id="UP000324748">
    <property type="component" value="Unassembled WGS sequence"/>
</dbReference>
<dbReference type="OrthoDB" id="10608728at2759"/>
<organism evidence="2 4">
    <name type="scientific">Puccinia graminis f. sp. tritici</name>
    <dbReference type="NCBI Taxonomy" id="56615"/>
    <lineage>
        <taxon>Eukaryota</taxon>
        <taxon>Fungi</taxon>
        <taxon>Dikarya</taxon>
        <taxon>Basidiomycota</taxon>
        <taxon>Pucciniomycotina</taxon>
        <taxon>Pucciniomycetes</taxon>
        <taxon>Pucciniales</taxon>
        <taxon>Pucciniaceae</taxon>
        <taxon>Puccinia</taxon>
    </lineage>
</organism>
<sequence length="223" mass="23988">MPPRDSTPDNFNVNPNGNTAFPPSSAQVATRQSARKKTRHVVPGFIPTDSDSRRALALTPSTSPTSINLIPSSIQEPRLPNGSSQELSIPPEKICDIVQDSDEENEKAAARSCKSKANKKIAPRKDGTNSVLLYFLQVEDSLSYSCLWCPKIVKASSLSYYNLKIHRDGSNIKGTIRAACPGRSGAIAAGAKLQPTAAQAGESKEKPANTIALYMTTHNLNLL</sequence>
<dbReference type="Proteomes" id="UP000325313">
    <property type="component" value="Unassembled WGS sequence"/>
</dbReference>
<proteinExistence type="predicted"/>
<feature type="compositionally biased region" description="Polar residues" evidence="1">
    <location>
        <begin position="8"/>
        <end position="32"/>
    </location>
</feature>